<keyword evidence="3" id="KW-1185">Reference proteome</keyword>
<protein>
    <submittedName>
        <fullName evidence="2">Uncharacterized protein</fullName>
    </submittedName>
</protein>
<organism evidence="2 3">
    <name type="scientific">Oedothorax gibbosus</name>
    <dbReference type="NCBI Taxonomy" id="931172"/>
    <lineage>
        <taxon>Eukaryota</taxon>
        <taxon>Metazoa</taxon>
        <taxon>Ecdysozoa</taxon>
        <taxon>Arthropoda</taxon>
        <taxon>Chelicerata</taxon>
        <taxon>Arachnida</taxon>
        <taxon>Araneae</taxon>
        <taxon>Araneomorphae</taxon>
        <taxon>Entelegynae</taxon>
        <taxon>Araneoidea</taxon>
        <taxon>Linyphiidae</taxon>
        <taxon>Erigoninae</taxon>
        <taxon>Oedothorax</taxon>
    </lineage>
</organism>
<gene>
    <name evidence="2" type="ORF">JTE90_007355</name>
</gene>
<accession>A0AAV6TG04</accession>
<name>A0AAV6TG04_9ARAC</name>
<reference evidence="2 3" key="1">
    <citation type="journal article" date="2022" name="Nat. Ecol. Evol.">
        <title>A masculinizing supergene underlies an exaggerated male reproductive morph in a spider.</title>
        <authorList>
            <person name="Hendrickx F."/>
            <person name="De Corte Z."/>
            <person name="Sonet G."/>
            <person name="Van Belleghem S.M."/>
            <person name="Kostlbacher S."/>
            <person name="Vangestel C."/>
        </authorList>
    </citation>
    <scope>NUCLEOTIDE SEQUENCE [LARGE SCALE GENOMIC DNA]</scope>
    <source>
        <strain evidence="2">W744_W776</strain>
    </source>
</reference>
<sequence>PLPLPTFSSDKAVPLGALRGYGSARQKITLLPGFSRANRGAPDTARDRCFYENTSLSPDEPIPGHKNSYKEKNSSRVLRRRLRVRLRYRLGPEGTYLRVRVGEY</sequence>
<dbReference type="AlphaFoldDB" id="A0AAV6TG04"/>
<evidence type="ECO:0000313" key="2">
    <source>
        <dbReference type="EMBL" id="KAG8170416.1"/>
    </source>
</evidence>
<comment type="caution">
    <text evidence="2">The sequence shown here is derived from an EMBL/GenBank/DDBJ whole genome shotgun (WGS) entry which is preliminary data.</text>
</comment>
<feature type="non-terminal residue" evidence="2">
    <location>
        <position position="1"/>
    </location>
</feature>
<dbReference type="Proteomes" id="UP000827092">
    <property type="component" value="Unassembled WGS sequence"/>
</dbReference>
<evidence type="ECO:0000313" key="3">
    <source>
        <dbReference type="Proteomes" id="UP000827092"/>
    </source>
</evidence>
<dbReference type="EMBL" id="JAFNEN010005503">
    <property type="protein sequence ID" value="KAG8170416.1"/>
    <property type="molecule type" value="Genomic_DNA"/>
</dbReference>
<feature type="region of interest" description="Disordered" evidence="1">
    <location>
        <begin position="52"/>
        <end position="74"/>
    </location>
</feature>
<evidence type="ECO:0000256" key="1">
    <source>
        <dbReference type="SAM" id="MobiDB-lite"/>
    </source>
</evidence>
<proteinExistence type="predicted"/>